<feature type="transmembrane region" description="Helical" evidence="1">
    <location>
        <begin position="228"/>
        <end position="248"/>
    </location>
</feature>
<dbReference type="PANTHER" id="PTHR30354:SF11">
    <property type="entry name" value="PERMEASE"/>
    <property type="match status" value="1"/>
</dbReference>
<dbReference type="KEGG" id="scib:HUG20_11185"/>
<gene>
    <name evidence="2" type="ORF">HUG20_11185</name>
</gene>
<feature type="transmembrane region" description="Helical" evidence="1">
    <location>
        <begin position="361"/>
        <end position="388"/>
    </location>
</feature>
<dbReference type="PANTHER" id="PTHR30354">
    <property type="entry name" value="GNT FAMILY GLUCONATE TRANSPORTER"/>
    <property type="match status" value="1"/>
</dbReference>
<dbReference type="RefSeq" id="WP_200084773.1">
    <property type="nucleotide sequence ID" value="NZ_CP054706.1"/>
</dbReference>
<dbReference type="EMBL" id="CP054706">
    <property type="protein sequence ID" value="QQK80400.1"/>
    <property type="molecule type" value="Genomic_DNA"/>
</dbReference>
<dbReference type="GO" id="GO:0015128">
    <property type="term" value="F:gluconate transmembrane transporter activity"/>
    <property type="evidence" value="ECO:0007669"/>
    <property type="project" value="InterPro"/>
</dbReference>
<evidence type="ECO:0000313" key="2">
    <source>
        <dbReference type="EMBL" id="QQK80400.1"/>
    </source>
</evidence>
<feature type="transmembrane region" description="Helical" evidence="1">
    <location>
        <begin position="319"/>
        <end position="341"/>
    </location>
</feature>
<sequence length="464" mass="49549">MDPLLFVIILVVSLLVLVLMIVKLNVHPVLALLLTAIGMGVSFGYSLLETIELINEGFGATIASVGLTIILGAILAMGIQDTRAADSIAHFFNKLFKGKRLELAPSLTGFIISIPVFGDVAMVLLAPIASRMAHLHKISMSTMATFTGLALIVTHALVPPTPGILAASLSVGADLGFVIFWGVILSIIAFFGTWLIMKKWVAKEFIVPLEKFTEDIGHASAKVKFPPAFIAFMPLVLPVIFISSASFADAYMAEGSWIHTVLTTMGDRVVALLIGVIFVMMLAFLYKQNVRASAIKNSSDIDNDTSFHKIIFNIWISRGLVIAILPLLITAMSGAMADIASSMDSAEKLANMIAETNIIPILIPYFIAVILMTFIGSITTSAIAATAITSPMMGVLGLSPEVLVLAAGAGTLTLIFLNNSGFWVMSQFFNLTTKQGIKYVSLPPAMASVIAIITLIIFDSIGIV</sequence>
<keyword evidence="1" id="KW-1133">Transmembrane helix</keyword>
<proteinExistence type="predicted"/>
<feature type="transmembrane region" description="Helical" evidence="1">
    <location>
        <begin position="178"/>
        <end position="197"/>
    </location>
</feature>
<feature type="transmembrane region" description="Helical" evidence="1">
    <location>
        <begin position="60"/>
        <end position="79"/>
    </location>
</feature>
<reference evidence="2 3" key="1">
    <citation type="submission" date="2020-06" db="EMBL/GenBank/DDBJ databases">
        <title>Genomic analysis of Salicibibacter sp. NKC21-4.</title>
        <authorList>
            <person name="Oh Y.J."/>
        </authorList>
    </citation>
    <scope>NUCLEOTIDE SEQUENCE [LARGE SCALE GENOMIC DNA]</scope>
    <source>
        <strain evidence="2 3">NKC21-4</strain>
    </source>
</reference>
<dbReference type="AlphaFoldDB" id="A0A7T6ZBE3"/>
<accession>A0A7T6ZBE3</accession>
<dbReference type="InterPro" id="IPR003474">
    <property type="entry name" value="Glcn_transporter"/>
</dbReference>
<keyword evidence="3" id="KW-1185">Reference proteome</keyword>
<feature type="transmembrane region" description="Helical" evidence="1">
    <location>
        <begin position="395"/>
        <end position="417"/>
    </location>
</feature>
<dbReference type="GO" id="GO:0005886">
    <property type="term" value="C:plasma membrane"/>
    <property type="evidence" value="ECO:0007669"/>
    <property type="project" value="TreeGrafter"/>
</dbReference>
<protein>
    <submittedName>
        <fullName evidence="2">Gluconate transporter</fullName>
    </submittedName>
</protein>
<keyword evidence="1" id="KW-0472">Membrane</keyword>
<organism evidence="2 3">
    <name type="scientific">Salicibibacter cibi</name>
    <dbReference type="NCBI Taxonomy" id="2743001"/>
    <lineage>
        <taxon>Bacteria</taxon>
        <taxon>Bacillati</taxon>
        <taxon>Bacillota</taxon>
        <taxon>Bacilli</taxon>
        <taxon>Bacillales</taxon>
        <taxon>Bacillaceae</taxon>
        <taxon>Salicibibacter</taxon>
    </lineage>
</organism>
<evidence type="ECO:0000313" key="3">
    <source>
        <dbReference type="Proteomes" id="UP000595349"/>
    </source>
</evidence>
<name>A0A7T6ZBE3_9BACI</name>
<feature type="transmembrane region" description="Helical" evidence="1">
    <location>
        <begin position="268"/>
        <end position="286"/>
    </location>
</feature>
<feature type="transmembrane region" description="Helical" evidence="1">
    <location>
        <begin position="138"/>
        <end position="158"/>
    </location>
</feature>
<dbReference type="Proteomes" id="UP000595349">
    <property type="component" value="Chromosome"/>
</dbReference>
<evidence type="ECO:0000256" key="1">
    <source>
        <dbReference type="SAM" id="Phobius"/>
    </source>
</evidence>
<feature type="transmembrane region" description="Helical" evidence="1">
    <location>
        <begin position="437"/>
        <end position="458"/>
    </location>
</feature>
<feature type="transmembrane region" description="Helical" evidence="1">
    <location>
        <begin position="30"/>
        <end position="48"/>
    </location>
</feature>
<dbReference type="Pfam" id="PF02447">
    <property type="entry name" value="GntP_permease"/>
    <property type="match status" value="1"/>
</dbReference>
<keyword evidence="1" id="KW-0812">Transmembrane</keyword>
<feature type="transmembrane region" description="Helical" evidence="1">
    <location>
        <begin position="103"/>
        <end position="126"/>
    </location>
</feature>